<evidence type="ECO:0008006" key="5">
    <source>
        <dbReference type="Google" id="ProtNLM"/>
    </source>
</evidence>
<evidence type="ECO:0000256" key="3">
    <source>
        <dbReference type="ARBA" id="ARBA00022842"/>
    </source>
</evidence>
<sequence>MLDLDCLLNVAKDAAKLAGDHLNENKQKNLKVLLNEGRDIKLQIDRDAEELIKSEIGSQSDFPILGEESGQSDKIRDCYWVVDPLDGTSNYFRNIPICCVAIALMNKLTPVLGVVNDFNNDHLYFAHQDMEAYRNDDLINVSKIDTKIDGTLLTGIPAKTSYTDEEFRSMIVEFQQWKKIRMIGSAAMASAYVASGKAERYQENGIFLWDIAAGAALVNAAGGSVIISDIQSDFRVDARFSNSCIKE</sequence>
<dbReference type="InterPro" id="IPR020583">
    <property type="entry name" value="Inositol_monoP_metal-BS"/>
</dbReference>
<dbReference type="GO" id="GO:0007165">
    <property type="term" value="P:signal transduction"/>
    <property type="evidence" value="ECO:0007669"/>
    <property type="project" value="TreeGrafter"/>
</dbReference>
<evidence type="ECO:0000256" key="1">
    <source>
        <dbReference type="ARBA" id="ARBA00022723"/>
    </source>
</evidence>
<gene>
    <name evidence="4" type="ORF">METZ01_LOCUS151745</name>
</gene>
<dbReference type="PANTHER" id="PTHR20854:SF4">
    <property type="entry name" value="INOSITOL-1-MONOPHOSPHATASE-RELATED"/>
    <property type="match status" value="1"/>
</dbReference>
<dbReference type="SUPFAM" id="SSF56655">
    <property type="entry name" value="Carbohydrate phosphatase"/>
    <property type="match status" value="1"/>
</dbReference>
<keyword evidence="3" id="KW-0460">Magnesium</keyword>
<dbReference type="GO" id="GO:0006020">
    <property type="term" value="P:inositol metabolic process"/>
    <property type="evidence" value="ECO:0007669"/>
    <property type="project" value="TreeGrafter"/>
</dbReference>
<keyword evidence="2" id="KW-0378">Hydrolase</keyword>
<dbReference type="PROSITE" id="PS00630">
    <property type="entry name" value="IMP_2"/>
    <property type="match status" value="1"/>
</dbReference>
<dbReference type="InterPro" id="IPR000760">
    <property type="entry name" value="Inositol_monophosphatase-like"/>
</dbReference>
<dbReference type="PANTHER" id="PTHR20854">
    <property type="entry name" value="INOSITOL MONOPHOSPHATASE"/>
    <property type="match status" value="1"/>
</dbReference>
<organism evidence="4">
    <name type="scientific">marine metagenome</name>
    <dbReference type="NCBI Taxonomy" id="408172"/>
    <lineage>
        <taxon>unclassified sequences</taxon>
        <taxon>metagenomes</taxon>
        <taxon>ecological metagenomes</taxon>
    </lineage>
</organism>
<dbReference type="Gene3D" id="3.40.190.80">
    <property type="match status" value="1"/>
</dbReference>
<reference evidence="4" key="1">
    <citation type="submission" date="2018-05" db="EMBL/GenBank/DDBJ databases">
        <authorList>
            <person name="Lanie J.A."/>
            <person name="Ng W.-L."/>
            <person name="Kazmierczak K.M."/>
            <person name="Andrzejewski T.M."/>
            <person name="Davidsen T.M."/>
            <person name="Wayne K.J."/>
            <person name="Tettelin H."/>
            <person name="Glass J.I."/>
            <person name="Rusch D."/>
            <person name="Podicherti R."/>
            <person name="Tsui H.-C.T."/>
            <person name="Winkler M.E."/>
        </authorList>
    </citation>
    <scope>NUCLEOTIDE SEQUENCE</scope>
</reference>
<proteinExistence type="predicted"/>
<dbReference type="Gene3D" id="3.30.540.10">
    <property type="entry name" value="Fructose-1,6-Bisphosphatase, subunit A, domain 1"/>
    <property type="match status" value="1"/>
</dbReference>
<dbReference type="GO" id="GO:0046854">
    <property type="term" value="P:phosphatidylinositol phosphate biosynthetic process"/>
    <property type="evidence" value="ECO:0007669"/>
    <property type="project" value="InterPro"/>
</dbReference>
<dbReference type="Pfam" id="PF00459">
    <property type="entry name" value="Inositol_P"/>
    <property type="match status" value="1"/>
</dbReference>
<dbReference type="AlphaFoldDB" id="A0A382ACA7"/>
<dbReference type="GO" id="GO:0046872">
    <property type="term" value="F:metal ion binding"/>
    <property type="evidence" value="ECO:0007669"/>
    <property type="project" value="UniProtKB-KW"/>
</dbReference>
<evidence type="ECO:0000256" key="2">
    <source>
        <dbReference type="ARBA" id="ARBA00022801"/>
    </source>
</evidence>
<dbReference type="GO" id="GO:0008934">
    <property type="term" value="F:inositol monophosphate 1-phosphatase activity"/>
    <property type="evidence" value="ECO:0007669"/>
    <property type="project" value="TreeGrafter"/>
</dbReference>
<protein>
    <recommendedName>
        <fullName evidence="5">Inositol monophosphatase</fullName>
    </recommendedName>
</protein>
<keyword evidence="1" id="KW-0479">Metal-binding</keyword>
<accession>A0A382ACA7</accession>
<dbReference type="PRINTS" id="PR00377">
    <property type="entry name" value="IMPHPHTASES"/>
</dbReference>
<dbReference type="InterPro" id="IPR020550">
    <property type="entry name" value="Inositol_monophosphatase_CS"/>
</dbReference>
<name>A0A382ACA7_9ZZZZ</name>
<dbReference type="EMBL" id="UINC01024707">
    <property type="protein sequence ID" value="SVA98891.1"/>
    <property type="molecule type" value="Genomic_DNA"/>
</dbReference>
<evidence type="ECO:0000313" key="4">
    <source>
        <dbReference type="EMBL" id="SVA98891.1"/>
    </source>
</evidence>
<dbReference type="PROSITE" id="PS00629">
    <property type="entry name" value="IMP_1"/>
    <property type="match status" value="1"/>
</dbReference>